<accession>A0ABS6BHP1</accession>
<organism evidence="2 3">
    <name type="scientific">Sphingomonas quercus</name>
    <dbReference type="NCBI Taxonomy" id="2842451"/>
    <lineage>
        <taxon>Bacteria</taxon>
        <taxon>Pseudomonadati</taxon>
        <taxon>Pseudomonadota</taxon>
        <taxon>Alphaproteobacteria</taxon>
        <taxon>Sphingomonadales</taxon>
        <taxon>Sphingomonadaceae</taxon>
        <taxon>Sphingomonas</taxon>
    </lineage>
</organism>
<evidence type="ECO:0000313" key="2">
    <source>
        <dbReference type="EMBL" id="MBU3077821.1"/>
    </source>
</evidence>
<dbReference type="InterPro" id="IPR041551">
    <property type="entry name" value="RE_BsaWI"/>
</dbReference>
<proteinExistence type="predicted"/>
<keyword evidence="3" id="KW-1185">Reference proteome</keyword>
<dbReference type="EMBL" id="JAHKRT010000003">
    <property type="protein sequence ID" value="MBU3077821.1"/>
    <property type="molecule type" value="Genomic_DNA"/>
</dbReference>
<evidence type="ECO:0000259" key="1">
    <source>
        <dbReference type="Pfam" id="PF18643"/>
    </source>
</evidence>
<dbReference type="Pfam" id="PF18643">
    <property type="entry name" value="RE_BsaWI"/>
    <property type="match status" value="1"/>
</dbReference>
<dbReference type="Proteomes" id="UP000776276">
    <property type="component" value="Unassembled WGS sequence"/>
</dbReference>
<gene>
    <name evidence="2" type="ORF">KOF26_08075</name>
</gene>
<dbReference type="RefSeq" id="WP_216322884.1">
    <property type="nucleotide sequence ID" value="NZ_JAHKRT010000003.1"/>
</dbReference>
<reference evidence="2 3" key="1">
    <citation type="submission" date="2021-06" db="EMBL/GenBank/DDBJ databases">
        <title>Sphingomonas sp. XMGL2, whole genome shotgun sequencing project.</title>
        <authorList>
            <person name="Zhao G."/>
            <person name="Shen L."/>
        </authorList>
    </citation>
    <scope>NUCLEOTIDE SEQUENCE [LARGE SCALE GENOMIC DNA]</scope>
    <source>
        <strain evidence="2 3">XMGL2</strain>
    </source>
</reference>
<feature type="domain" description="BsaWI restriction endonuclease type 2" evidence="1">
    <location>
        <begin position="133"/>
        <end position="235"/>
    </location>
</feature>
<protein>
    <recommendedName>
        <fullName evidence="1">BsaWI restriction endonuclease type 2 domain-containing protein</fullName>
    </recommendedName>
</protein>
<name>A0ABS6BHP1_9SPHN</name>
<comment type="caution">
    <text evidence="2">The sequence shown here is derived from an EMBL/GenBank/DDBJ whole genome shotgun (WGS) entry which is preliminary data.</text>
</comment>
<evidence type="ECO:0000313" key="3">
    <source>
        <dbReference type="Proteomes" id="UP000776276"/>
    </source>
</evidence>
<sequence length="282" mass="31487">MATIEVVSAQRGIPSVWVEIDGIDDRQVTEAKRHFDELLESEKQISDAVALAFVNIVNVCPAANPSDLWQHVIYRHACYLGFSDNRWKRISGYALERALVALYKSRLETHGIRMRIVDKDEANRLLEKLGVAGVRSTKVDIFIEGYRDDRWVVFGGAHVKASIAERIVDDVPASLAFMQRGLLSVALTMDSKSYPPPHGNGVNWGEFGARSAGVEKERLKRGYIEVAGNFDGLFSYNLRTPPSPANTQSGKRIWTLSLAQNPDPFVDMLVQRWASHPNAIVP</sequence>